<feature type="transmembrane region" description="Helical" evidence="5">
    <location>
        <begin position="295"/>
        <end position="319"/>
    </location>
</feature>
<gene>
    <name evidence="8" type="primary">LOC100371230</name>
</gene>
<dbReference type="PANTHER" id="PTHR22950:SF349">
    <property type="entry name" value="AMINO ACID TRANSPORTER TRANSMEMBRANE DOMAIN-CONTAINING PROTEIN"/>
    <property type="match status" value="1"/>
</dbReference>
<feature type="transmembrane region" description="Helical" evidence="5">
    <location>
        <begin position="478"/>
        <end position="501"/>
    </location>
</feature>
<evidence type="ECO:0000256" key="4">
    <source>
        <dbReference type="ARBA" id="ARBA00023136"/>
    </source>
</evidence>
<evidence type="ECO:0000256" key="2">
    <source>
        <dbReference type="ARBA" id="ARBA00022692"/>
    </source>
</evidence>
<keyword evidence="2 5" id="KW-0812">Transmembrane</keyword>
<name>A0ABM0MV68_SACKO</name>
<feature type="transmembrane region" description="Helical" evidence="5">
    <location>
        <begin position="153"/>
        <end position="170"/>
    </location>
</feature>
<accession>A0ABM0MV68</accession>
<dbReference type="PANTHER" id="PTHR22950">
    <property type="entry name" value="AMINO ACID TRANSPORTER"/>
    <property type="match status" value="1"/>
</dbReference>
<feature type="transmembrane region" description="Helical" evidence="5">
    <location>
        <begin position="182"/>
        <end position="203"/>
    </location>
</feature>
<dbReference type="GeneID" id="100371230"/>
<keyword evidence="3 5" id="KW-1133">Transmembrane helix</keyword>
<organism evidence="7 8">
    <name type="scientific">Saccoglossus kowalevskii</name>
    <name type="common">Acorn worm</name>
    <dbReference type="NCBI Taxonomy" id="10224"/>
    <lineage>
        <taxon>Eukaryota</taxon>
        <taxon>Metazoa</taxon>
        <taxon>Hemichordata</taxon>
        <taxon>Enteropneusta</taxon>
        <taxon>Harrimaniidae</taxon>
        <taxon>Saccoglossus</taxon>
    </lineage>
</organism>
<dbReference type="RefSeq" id="XP_006823909.1">
    <property type="nucleotide sequence ID" value="XM_006823846.1"/>
</dbReference>
<feature type="transmembrane region" description="Helical" evidence="5">
    <location>
        <begin position="551"/>
        <end position="571"/>
    </location>
</feature>
<evidence type="ECO:0000256" key="5">
    <source>
        <dbReference type="SAM" id="Phobius"/>
    </source>
</evidence>
<feature type="transmembrane region" description="Helical" evidence="5">
    <location>
        <begin position="436"/>
        <end position="458"/>
    </location>
</feature>
<proteinExistence type="predicted"/>
<evidence type="ECO:0000313" key="7">
    <source>
        <dbReference type="Proteomes" id="UP000694865"/>
    </source>
</evidence>
<feature type="transmembrane region" description="Helical" evidence="5">
    <location>
        <begin position="692"/>
        <end position="713"/>
    </location>
</feature>
<feature type="domain" description="Amino acid transporter transmembrane" evidence="6">
    <location>
        <begin position="460"/>
        <end position="730"/>
    </location>
</feature>
<comment type="subcellular location">
    <subcellularLocation>
        <location evidence="1">Membrane</location>
        <topology evidence="1">Multi-pass membrane protein</topology>
    </subcellularLocation>
</comment>
<evidence type="ECO:0000259" key="6">
    <source>
        <dbReference type="Pfam" id="PF01490"/>
    </source>
</evidence>
<dbReference type="Proteomes" id="UP000694865">
    <property type="component" value="Unplaced"/>
</dbReference>
<reference evidence="8" key="1">
    <citation type="submission" date="2025-08" db="UniProtKB">
        <authorList>
            <consortium name="RefSeq"/>
        </authorList>
    </citation>
    <scope>IDENTIFICATION</scope>
    <source>
        <tissue evidence="8">Testes</tissue>
    </source>
</reference>
<feature type="transmembrane region" description="Helical" evidence="5">
    <location>
        <begin position="254"/>
        <end position="275"/>
    </location>
</feature>
<feature type="transmembrane region" description="Helical" evidence="5">
    <location>
        <begin position="340"/>
        <end position="367"/>
    </location>
</feature>
<evidence type="ECO:0000313" key="8">
    <source>
        <dbReference type="RefSeq" id="XP_006823909.1"/>
    </source>
</evidence>
<keyword evidence="4 5" id="KW-0472">Membrane</keyword>
<dbReference type="InterPro" id="IPR013057">
    <property type="entry name" value="AA_transpt_TM"/>
</dbReference>
<evidence type="ECO:0000256" key="1">
    <source>
        <dbReference type="ARBA" id="ARBA00004141"/>
    </source>
</evidence>
<feature type="transmembrane region" description="Helical" evidence="5">
    <location>
        <begin position="620"/>
        <end position="641"/>
    </location>
</feature>
<feature type="transmembrane region" description="Helical" evidence="5">
    <location>
        <begin position="661"/>
        <end position="680"/>
    </location>
</feature>
<feature type="transmembrane region" description="Helical" evidence="5">
    <location>
        <begin position="591"/>
        <end position="608"/>
    </location>
</feature>
<sequence length="732" mass="81424">MSLLHHDDSEARLFLEHSTTNLQTLMHLLKANTGSGFWGLAYTVMNAGILLGPIALVIIGIICTHSMKILADSSHALCRRNGKMFLDYGDVTHEAMRLSSVKWFNSYGSVGRAVVNTFLLFIQLGFCSAYFIFIASNVQQVYHNFHKNNTPAIQVFMVILAVFIILYCYIRNLDDLAIFSTVANIIVVVGVIIIYQYLIHGIAEKRTDVSSLPLARNISNLPLFWGPAIYAFESIGTVLPIENKMKHPHDFTKVLYTSMSIVTTVFVTFGTLGYLCFGSGVSDTITLNLPEDQGLYISLKILFSMVMFVSYGLQFYVIIQITWPCVQEYVPENYRVFGEYVFRTTLVLMTLVFAASIPHLGLFISLVGSFAGSVLTLIFPPIIEELTFYNGYGETTSRLRLTKNVLIVVFGILGFIFGTFASIVKIFSAFKSVPDMLSVPVAGSGYPMDLLIILSWFMNLQTLMHLLKANTGPGFLGMAYTVMNAGILLGPIALVIIGIICTHSMKILADSSHALCRRNGKMFLDYGDVTHEAMRLSSAKWFNSYGSVGRAVVNTFLVFIQLGFCSAYFIFIASNVQQAYHNFHKNNTPAIQVFMVIFAVFIILYCYIRNLDNLAICSTFANIIVVVGVIIIYQYLIHGIAEKRTDVSSLPLARNISNLPLFWGPAIYAFESIGIVLPVENKMKHPHDFKKVLYTSMSIVTTAFVTFGTLGYLCFGPGVLDTITLNLPEDQG</sequence>
<feature type="transmembrane region" description="Helical" evidence="5">
    <location>
        <begin position="113"/>
        <end position="133"/>
    </location>
</feature>
<protein>
    <submittedName>
        <fullName evidence="8">Proton-coupled amino acid transporter 1-like</fullName>
    </submittedName>
</protein>
<keyword evidence="7" id="KW-1185">Reference proteome</keyword>
<feature type="transmembrane region" description="Helical" evidence="5">
    <location>
        <begin position="37"/>
        <end position="63"/>
    </location>
</feature>
<feature type="domain" description="Amino acid transporter transmembrane" evidence="6">
    <location>
        <begin position="17"/>
        <end position="423"/>
    </location>
</feature>
<dbReference type="Pfam" id="PF01490">
    <property type="entry name" value="Aa_trans"/>
    <property type="match status" value="2"/>
</dbReference>
<feature type="transmembrane region" description="Helical" evidence="5">
    <location>
        <begin position="405"/>
        <end position="424"/>
    </location>
</feature>
<evidence type="ECO:0000256" key="3">
    <source>
        <dbReference type="ARBA" id="ARBA00022989"/>
    </source>
</evidence>